<proteinExistence type="predicted"/>
<evidence type="ECO:0000259" key="1">
    <source>
        <dbReference type="Pfam" id="PF07992"/>
    </source>
</evidence>
<dbReference type="PANTHER" id="PTHR43106:SF1">
    <property type="entry name" value="DEHYDROGENASE-RELATED"/>
    <property type="match status" value="1"/>
</dbReference>
<accession>A0A1V5SKJ9</accession>
<dbReference type="PIRSF" id="PIRSF038984">
    <property type="entry name" value="FAD_binding_protein"/>
    <property type="match status" value="1"/>
</dbReference>
<dbReference type="SUPFAM" id="SSF51905">
    <property type="entry name" value="FAD/NAD(P)-binding domain"/>
    <property type="match status" value="1"/>
</dbReference>
<dbReference type="InterPro" id="IPR049516">
    <property type="entry name" value="FAD-depend_C"/>
</dbReference>
<dbReference type="PRINTS" id="PR00368">
    <property type="entry name" value="FADPNR"/>
</dbReference>
<sequence length="464" mass="51732">MKNTYDVIIIGGGPAGIFAALELADKTDLDILIIDRGGDIEERRCPAREKKNICQKCQPCSLLCGWGGAGAFSDGKLTFSHDVGGQLTSYLKPNDLEQLLQYVDNIYLRYGATPRVYGDDGEKVEELRKKAEMAELILLPSRVRHLGTDSCRGILTRIKNHLKEKVTILTRTEAAEILTKNHQAVGVQLKNGDVIKSHYLIVAPGRVGADWLRTEALKLKLDLVNNPVDLGVRMEVPASIMEEYTKVLYELKLIYYSHTFDDRVRTFCMCPHGEVVSEYNDGIITVNGHSYENRKTNNTNFAILVSTHFTEPFKEPIEYGRYVARLANMLSGGVVIQRLKDLQLGRRSTPERIKKSVLKPTLNGASPGDLSFVLPYRFLQDVLEIISAMDKFIPGMSSPHNLLYGLEVKFYSSRVKLSEYLESDIENLFMAGDGAGVTRGLIQASTSGVIVAREILHRVGGHIE</sequence>
<evidence type="ECO:0000313" key="3">
    <source>
        <dbReference type="EMBL" id="OQA55070.1"/>
    </source>
</evidence>
<name>A0A1V5SKJ9_9BACT</name>
<dbReference type="InterPro" id="IPR028348">
    <property type="entry name" value="FAD-binding_protein"/>
</dbReference>
<dbReference type="AlphaFoldDB" id="A0A1V5SKJ9"/>
<dbReference type="EMBL" id="MWBQ01000180">
    <property type="protein sequence ID" value="OQA55070.1"/>
    <property type="molecule type" value="Genomic_DNA"/>
</dbReference>
<reference evidence="3" key="1">
    <citation type="submission" date="2017-02" db="EMBL/GenBank/DDBJ databases">
        <title>Delving into the versatile metabolic prowess of the omnipresent phylum Bacteroidetes.</title>
        <authorList>
            <person name="Nobu M.K."/>
            <person name="Mei R."/>
            <person name="Narihiro T."/>
            <person name="Kuroda K."/>
            <person name="Liu W.-T."/>
        </authorList>
    </citation>
    <scope>NUCLEOTIDE SEQUENCE</scope>
    <source>
        <strain evidence="3">ADurb.Bin276</strain>
    </source>
</reference>
<dbReference type="PANTHER" id="PTHR43106">
    <property type="entry name" value="DEHYDROGENASE-RELATED"/>
    <property type="match status" value="1"/>
</dbReference>
<evidence type="ECO:0000259" key="2">
    <source>
        <dbReference type="Pfam" id="PF21688"/>
    </source>
</evidence>
<organism evidence="3">
    <name type="scientific">Candidatus Atribacter allofermentans</name>
    <dbReference type="NCBI Taxonomy" id="1852833"/>
    <lineage>
        <taxon>Bacteria</taxon>
        <taxon>Pseudomonadati</taxon>
        <taxon>Atribacterota</taxon>
        <taxon>Atribacteria</taxon>
        <taxon>Atribacterales</taxon>
        <taxon>Atribacteraceae</taxon>
        <taxon>Atribacter</taxon>
    </lineage>
</organism>
<protein>
    <submittedName>
        <fullName evidence="3">Soluble pyridine nucleotide transhydrogenase</fullName>
    </submittedName>
</protein>
<gene>
    <name evidence="3" type="ORF">BWY41_01782</name>
</gene>
<comment type="caution">
    <text evidence="3">The sequence shown here is derived from an EMBL/GenBank/DDBJ whole genome shotgun (WGS) entry which is preliminary data.</text>
</comment>
<dbReference type="Pfam" id="PF07992">
    <property type="entry name" value="Pyr_redox_2"/>
    <property type="match status" value="1"/>
</dbReference>
<dbReference type="GO" id="GO:0016491">
    <property type="term" value="F:oxidoreductase activity"/>
    <property type="evidence" value="ECO:0007669"/>
    <property type="project" value="InterPro"/>
</dbReference>
<dbReference type="Gene3D" id="3.50.50.60">
    <property type="entry name" value="FAD/NAD(P)-binding domain"/>
    <property type="match status" value="2"/>
</dbReference>
<dbReference type="Pfam" id="PF21688">
    <property type="entry name" value="FAD-depend_C"/>
    <property type="match status" value="1"/>
</dbReference>
<feature type="domain" description="FAD/NAD(P)-binding" evidence="1">
    <location>
        <begin position="5"/>
        <end position="47"/>
    </location>
</feature>
<dbReference type="InterPro" id="IPR023753">
    <property type="entry name" value="FAD/NAD-binding_dom"/>
</dbReference>
<dbReference type="InterPro" id="IPR036188">
    <property type="entry name" value="FAD/NAD-bd_sf"/>
</dbReference>
<feature type="domain" description="FAD-dependent protein C-terminal" evidence="2">
    <location>
        <begin position="230"/>
        <end position="408"/>
    </location>
</feature>
<dbReference type="Proteomes" id="UP000485569">
    <property type="component" value="Unassembled WGS sequence"/>
</dbReference>